<keyword evidence="4 11" id="KW-0378">Hydrolase</keyword>
<reference evidence="12 13" key="1">
    <citation type="submission" date="2020-05" db="EMBL/GenBank/DDBJ databases">
        <title>Actinomadura verrucosospora NRRL-B18236 (PFL_A860) Genome sequencing and assembly.</title>
        <authorList>
            <person name="Samborskyy M."/>
        </authorList>
    </citation>
    <scope>NUCLEOTIDE SEQUENCE [LARGE SCALE GENOMIC DNA]</scope>
    <source>
        <strain evidence="12 13">NRRL:B18236</strain>
    </source>
</reference>
<dbReference type="NCBIfam" id="TIGR03356">
    <property type="entry name" value="BGL"/>
    <property type="match status" value="1"/>
</dbReference>
<name>A0A7D3VU34_ACTVE</name>
<dbReference type="Gene3D" id="3.20.20.80">
    <property type="entry name" value="Glycosidases"/>
    <property type="match status" value="1"/>
</dbReference>
<comment type="similarity">
    <text evidence="2 11">Belongs to the glycosyl hydrolase 1 family.</text>
</comment>
<keyword evidence="5" id="KW-0136">Cellulose degradation</keyword>
<sequence>MGFPQGFLWGAATASYQIEGAADEDGRTPSIWDSFSRTPGKVLNGDTGDVATDHYHRWKEDVASMARLGIGAYRFSISWSRVLPEGRPNQKGFDFYSRLVDELLDHGIAPVATLYHWDLPQELEDAGGWPERDTARRFADYAERVGRVLGDRVDTWTTLNEPWCSAFLGYAAGVHAPGRTDPADALAAAHHLNLAHGLAVRALRGVVAPTARHSVTLNLHHLRGDAEAVRRADAVANRIFLDPMLGRGYPADLLADTAAITDWAFVRDGDADVIAAPLDVLGVNYYAPTLVRLWDGTSPRENDDGHKRGAATPFVGCEGLEFVKQPGPYTAMGWPIDASGLEELLLRLHREYPDVPLMITENGAAFDDEPAPDGRVRDDRRIAYLRDHLAAAERACDAGVDLRGYFAWSLLDNFEWAYGYDRRFGLIRVDYPTGERTWKDSAFWYRDAIAAARAASARAAEAR</sequence>
<dbReference type="GO" id="GO:0005829">
    <property type="term" value="C:cytosol"/>
    <property type="evidence" value="ECO:0007669"/>
    <property type="project" value="TreeGrafter"/>
</dbReference>
<organism evidence="12 13">
    <name type="scientific">Actinomadura verrucosospora</name>
    <dbReference type="NCBI Taxonomy" id="46165"/>
    <lineage>
        <taxon>Bacteria</taxon>
        <taxon>Bacillati</taxon>
        <taxon>Actinomycetota</taxon>
        <taxon>Actinomycetes</taxon>
        <taxon>Streptosporangiales</taxon>
        <taxon>Thermomonosporaceae</taxon>
        <taxon>Actinomadura</taxon>
    </lineage>
</organism>
<dbReference type="PANTHER" id="PTHR10353">
    <property type="entry name" value="GLYCOSYL HYDROLASE"/>
    <property type="match status" value="1"/>
</dbReference>
<feature type="binding site" evidence="10">
    <location>
        <position position="408"/>
    </location>
    <ligand>
        <name>substrate</name>
    </ligand>
</feature>
<dbReference type="PROSITE" id="PS00653">
    <property type="entry name" value="GLYCOSYL_HYDROL_F1_2"/>
    <property type="match status" value="1"/>
</dbReference>
<dbReference type="FunFam" id="3.20.20.80:FF:000004">
    <property type="entry name" value="Beta-glucosidase 6-phospho-beta-glucosidase"/>
    <property type="match status" value="1"/>
</dbReference>
<evidence type="ECO:0000256" key="6">
    <source>
        <dbReference type="ARBA" id="ARBA00023277"/>
    </source>
</evidence>
<evidence type="ECO:0000313" key="13">
    <source>
        <dbReference type="Proteomes" id="UP000501240"/>
    </source>
</evidence>
<evidence type="ECO:0000256" key="11">
    <source>
        <dbReference type="RuleBase" id="RU361175"/>
    </source>
</evidence>
<dbReference type="InterPro" id="IPR001360">
    <property type="entry name" value="Glyco_hydro_1"/>
</dbReference>
<feature type="binding site" evidence="10">
    <location>
        <position position="286"/>
    </location>
    <ligand>
        <name>substrate</name>
    </ligand>
</feature>
<dbReference type="RefSeq" id="WP_173095282.1">
    <property type="nucleotide sequence ID" value="NZ_CP053892.1"/>
</dbReference>
<evidence type="ECO:0000256" key="10">
    <source>
        <dbReference type="PIRSR" id="PIRSR617736-2"/>
    </source>
</evidence>
<dbReference type="Proteomes" id="UP000501240">
    <property type="component" value="Chromosome"/>
</dbReference>
<evidence type="ECO:0000256" key="5">
    <source>
        <dbReference type="ARBA" id="ARBA00023001"/>
    </source>
</evidence>
<feature type="binding site" evidence="10">
    <location>
        <position position="116"/>
    </location>
    <ligand>
        <name>substrate</name>
    </ligand>
</feature>
<dbReference type="EC" id="3.2.1.21" evidence="3 11"/>
<evidence type="ECO:0000256" key="1">
    <source>
        <dbReference type="ARBA" id="ARBA00000448"/>
    </source>
</evidence>
<dbReference type="InterPro" id="IPR017853">
    <property type="entry name" value="GH"/>
</dbReference>
<dbReference type="EMBL" id="CP053892">
    <property type="protein sequence ID" value="QKG20934.1"/>
    <property type="molecule type" value="Genomic_DNA"/>
</dbReference>
<keyword evidence="13" id="KW-1185">Reference proteome</keyword>
<dbReference type="PRINTS" id="PR00131">
    <property type="entry name" value="GLHYDRLASE1"/>
</dbReference>
<accession>A0A7D3VU34</accession>
<feature type="binding site" evidence="10">
    <location>
        <begin position="415"/>
        <end position="416"/>
    </location>
    <ligand>
        <name>substrate</name>
    </ligand>
</feature>
<dbReference type="InterPro" id="IPR017736">
    <property type="entry name" value="Glyco_hydro_1_beta-glucosidase"/>
</dbReference>
<evidence type="ECO:0000256" key="4">
    <source>
        <dbReference type="ARBA" id="ARBA00022801"/>
    </source>
</evidence>
<keyword evidence="6" id="KW-0119">Carbohydrate metabolism</keyword>
<dbReference type="InterPro" id="IPR033132">
    <property type="entry name" value="GH_1_N_CS"/>
</dbReference>
<dbReference type="GO" id="GO:0008422">
    <property type="term" value="F:beta-glucosidase activity"/>
    <property type="evidence" value="ECO:0007669"/>
    <property type="project" value="UniProtKB-EC"/>
</dbReference>
<evidence type="ECO:0000256" key="8">
    <source>
        <dbReference type="ARBA" id="ARBA00023326"/>
    </source>
</evidence>
<comment type="catalytic activity">
    <reaction evidence="1 11">
        <text>Hydrolysis of terminal, non-reducing beta-D-glucosyl residues with release of beta-D-glucose.</text>
        <dbReference type="EC" id="3.2.1.21"/>
    </reaction>
</comment>
<feature type="binding site" evidence="10">
    <location>
        <position position="160"/>
    </location>
    <ligand>
        <name>substrate</name>
    </ligand>
</feature>
<dbReference type="Pfam" id="PF00232">
    <property type="entry name" value="Glyco_hydro_1"/>
    <property type="match status" value="1"/>
</dbReference>
<gene>
    <name evidence="12" type="ORF">ACTIVE_2572</name>
</gene>
<keyword evidence="8" id="KW-0624">Polysaccharide degradation</keyword>
<dbReference type="SUPFAM" id="SSF51445">
    <property type="entry name" value="(Trans)glycosidases"/>
    <property type="match status" value="1"/>
</dbReference>
<dbReference type="PANTHER" id="PTHR10353:SF36">
    <property type="entry name" value="LP05116P"/>
    <property type="match status" value="1"/>
</dbReference>
<evidence type="ECO:0000256" key="7">
    <source>
        <dbReference type="ARBA" id="ARBA00023295"/>
    </source>
</evidence>
<dbReference type="GO" id="GO:0030245">
    <property type="term" value="P:cellulose catabolic process"/>
    <property type="evidence" value="ECO:0007669"/>
    <property type="project" value="UniProtKB-KW"/>
</dbReference>
<feature type="active site" description="Nucleophile" evidence="9">
    <location>
        <position position="361"/>
    </location>
</feature>
<proteinExistence type="inferred from homology"/>
<protein>
    <recommendedName>
        <fullName evidence="3 11">Beta-glucosidase</fullName>
        <ecNumber evidence="3 11">3.2.1.21</ecNumber>
    </recommendedName>
</protein>
<feature type="active site" description="Proton donor" evidence="9">
    <location>
        <position position="161"/>
    </location>
</feature>
<keyword evidence="7 11" id="KW-0326">Glycosidase</keyword>
<evidence type="ECO:0000256" key="3">
    <source>
        <dbReference type="ARBA" id="ARBA00012744"/>
    </source>
</evidence>
<evidence type="ECO:0000313" key="12">
    <source>
        <dbReference type="EMBL" id="QKG20934.1"/>
    </source>
</evidence>
<evidence type="ECO:0000256" key="9">
    <source>
        <dbReference type="PIRSR" id="PIRSR617736-1"/>
    </source>
</evidence>
<feature type="binding site" evidence="10">
    <location>
        <position position="17"/>
    </location>
    <ligand>
        <name>substrate</name>
    </ligand>
</feature>
<evidence type="ECO:0000256" key="2">
    <source>
        <dbReference type="ARBA" id="ARBA00010838"/>
    </source>
</evidence>
<dbReference type="AlphaFoldDB" id="A0A7D3VU34"/>